<reference evidence="2" key="1">
    <citation type="journal article" date="2020" name="Nat. Commun.">
        <title>Large-scale genome sequencing of mycorrhizal fungi provides insights into the early evolution of symbiotic traits.</title>
        <authorList>
            <person name="Miyauchi S."/>
            <person name="Kiss E."/>
            <person name="Kuo A."/>
            <person name="Drula E."/>
            <person name="Kohler A."/>
            <person name="Sanchez-Garcia M."/>
            <person name="Morin E."/>
            <person name="Andreopoulos B."/>
            <person name="Barry K.W."/>
            <person name="Bonito G."/>
            <person name="Buee M."/>
            <person name="Carver A."/>
            <person name="Chen C."/>
            <person name="Cichocki N."/>
            <person name="Clum A."/>
            <person name="Culley D."/>
            <person name="Crous P.W."/>
            <person name="Fauchery L."/>
            <person name="Girlanda M."/>
            <person name="Hayes R.D."/>
            <person name="Keri Z."/>
            <person name="LaButti K."/>
            <person name="Lipzen A."/>
            <person name="Lombard V."/>
            <person name="Magnuson J."/>
            <person name="Maillard F."/>
            <person name="Murat C."/>
            <person name="Nolan M."/>
            <person name="Ohm R.A."/>
            <person name="Pangilinan J."/>
            <person name="Pereira M.F."/>
            <person name="Perotto S."/>
            <person name="Peter M."/>
            <person name="Pfister S."/>
            <person name="Riley R."/>
            <person name="Sitrit Y."/>
            <person name="Stielow J.B."/>
            <person name="Szollosi G."/>
            <person name="Zifcakova L."/>
            <person name="Stursova M."/>
            <person name="Spatafora J.W."/>
            <person name="Tedersoo L."/>
            <person name="Vaario L.M."/>
            <person name="Yamada A."/>
            <person name="Yan M."/>
            <person name="Wang P."/>
            <person name="Xu J."/>
            <person name="Bruns T."/>
            <person name="Baldrian P."/>
            <person name="Vilgalys R."/>
            <person name="Dunand C."/>
            <person name="Henrissat B."/>
            <person name="Grigoriev I.V."/>
            <person name="Hibbett D."/>
            <person name="Nagy L.G."/>
            <person name="Martin F.M."/>
        </authorList>
    </citation>
    <scope>NUCLEOTIDE SEQUENCE</scope>
    <source>
        <strain evidence="2">UP504</strain>
    </source>
</reference>
<accession>A0A9P6DQA4</accession>
<feature type="compositionally biased region" description="Low complexity" evidence="1">
    <location>
        <begin position="23"/>
        <end position="44"/>
    </location>
</feature>
<evidence type="ECO:0000313" key="2">
    <source>
        <dbReference type="EMBL" id="KAF9509827.1"/>
    </source>
</evidence>
<evidence type="ECO:0000313" key="3">
    <source>
        <dbReference type="Proteomes" id="UP000886523"/>
    </source>
</evidence>
<dbReference type="AlphaFoldDB" id="A0A9P6DQA4"/>
<gene>
    <name evidence="2" type="ORF">BS47DRAFT_1396566</name>
</gene>
<organism evidence="2 3">
    <name type="scientific">Hydnum rufescens UP504</name>
    <dbReference type="NCBI Taxonomy" id="1448309"/>
    <lineage>
        <taxon>Eukaryota</taxon>
        <taxon>Fungi</taxon>
        <taxon>Dikarya</taxon>
        <taxon>Basidiomycota</taxon>
        <taxon>Agaricomycotina</taxon>
        <taxon>Agaricomycetes</taxon>
        <taxon>Cantharellales</taxon>
        <taxon>Hydnaceae</taxon>
        <taxon>Hydnum</taxon>
    </lineage>
</organism>
<sequence length="110" mass="11879">MPTLSAQEALITDFPANESRPDSASLSAVSSSSASTSSLSSSSFSLSSTSAAESAEEHLHFYLQSMGQIQQFLCAIWNTQVLFANDTVPKVGQLELVLNFYKAGHTCHFW</sequence>
<protein>
    <submittedName>
        <fullName evidence="2">Uncharacterized protein</fullName>
    </submittedName>
</protein>
<dbReference type="EMBL" id="MU129028">
    <property type="protein sequence ID" value="KAF9509827.1"/>
    <property type="molecule type" value="Genomic_DNA"/>
</dbReference>
<name>A0A9P6DQA4_9AGAM</name>
<dbReference type="Proteomes" id="UP000886523">
    <property type="component" value="Unassembled WGS sequence"/>
</dbReference>
<feature type="region of interest" description="Disordered" evidence="1">
    <location>
        <begin position="13"/>
        <end position="44"/>
    </location>
</feature>
<proteinExistence type="predicted"/>
<evidence type="ECO:0000256" key="1">
    <source>
        <dbReference type="SAM" id="MobiDB-lite"/>
    </source>
</evidence>
<comment type="caution">
    <text evidence="2">The sequence shown here is derived from an EMBL/GenBank/DDBJ whole genome shotgun (WGS) entry which is preliminary data.</text>
</comment>
<keyword evidence="3" id="KW-1185">Reference proteome</keyword>